<dbReference type="AlphaFoldDB" id="A0A1H3HQP3"/>
<evidence type="ECO:0000256" key="3">
    <source>
        <dbReference type="ARBA" id="ARBA00022989"/>
    </source>
</evidence>
<dbReference type="GO" id="GO:0016020">
    <property type="term" value="C:membrane"/>
    <property type="evidence" value="ECO:0007669"/>
    <property type="project" value="UniProtKB-SubCell"/>
</dbReference>
<sequence>MSRPPSLTVVDLLCLLLLSGLSAVAQVAPTKTNSSLPFGFLGDDPLWHCHSCQFPVYKDGGLDGMMRAIGKNLHFPPGLQTDGRVFVRFTIDKTGQVQNVIVQQAFYPEADSIAVRAVRLLGRFSPALDPRGRPIAVKQTIPITFSVK</sequence>
<evidence type="ECO:0000313" key="7">
    <source>
        <dbReference type="EMBL" id="SDY17565.1"/>
    </source>
</evidence>
<dbReference type="SUPFAM" id="SSF74653">
    <property type="entry name" value="TolA/TonB C-terminal domain"/>
    <property type="match status" value="1"/>
</dbReference>
<evidence type="ECO:0000256" key="4">
    <source>
        <dbReference type="ARBA" id="ARBA00023136"/>
    </source>
</evidence>
<dbReference type="EMBL" id="FNOV01000006">
    <property type="protein sequence ID" value="SDY17565.1"/>
    <property type="molecule type" value="Genomic_DNA"/>
</dbReference>
<reference evidence="8" key="1">
    <citation type="submission" date="2016-10" db="EMBL/GenBank/DDBJ databases">
        <authorList>
            <person name="Varghese N."/>
            <person name="Submissions S."/>
        </authorList>
    </citation>
    <scope>NUCLEOTIDE SEQUENCE [LARGE SCALE GENOMIC DNA]</scope>
    <source>
        <strain evidence="8">CGMCC 1.8975</strain>
    </source>
</reference>
<keyword evidence="5" id="KW-0732">Signal</keyword>
<dbReference type="STRING" id="651662.SAMN04488069_106100"/>
<keyword evidence="4" id="KW-0472">Membrane</keyword>
<comment type="subcellular location">
    <subcellularLocation>
        <location evidence="1">Membrane</location>
        <topology evidence="1">Single-pass membrane protein</topology>
    </subcellularLocation>
</comment>
<dbReference type="Gene3D" id="3.30.1150.10">
    <property type="match status" value="1"/>
</dbReference>
<dbReference type="InterPro" id="IPR006260">
    <property type="entry name" value="TonB/TolA_C"/>
</dbReference>
<proteinExistence type="predicted"/>
<evidence type="ECO:0000259" key="6">
    <source>
        <dbReference type="Pfam" id="PF03544"/>
    </source>
</evidence>
<accession>A0A1H3HQP3</accession>
<keyword evidence="8" id="KW-1185">Reference proteome</keyword>
<feature type="domain" description="TonB C-terminal" evidence="6">
    <location>
        <begin position="81"/>
        <end position="146"/>
    </location>
</feature>
<feature type="signal peptide" evidence="5">
    <location>
        <begin position="1"/>
        <end position="25"/>
    </location>
</feature>
<evidence type="ECO:0000256" key="5">
    <source>
        <dbReference type="SAM" id="SignalP"/>
    </source>
</evidence>
<evidence type="ECO:0000256" key="2">
    <source>
        <dbReference type="ARBA" id="ARBA00022692"/>
    </source>
</evidence>
<name>A0A1H3HQP3_9BACT</name>
<dbReference type="OrthoDB" id="883163at2"/>
<dbReference type="NCBIfam" id="TIGR01352">
    <property type="entry name" value="tonB_Cterm"/>
    <property type="match status" value="1"/>
</dbReference>
<keyword evidence="2" id="KW-0812">Transmembrane</keyword>
<feature type="chain" id="PRO_5011604234" evidence="5">
    <location>
        <begin position="26"/>
        <end position="148"/>
    </location>
</feature>
<evidence type="ECO:0000256" key="1">
    <source>
        <dbReference type="ARBA" id="ARBA00004167"/>
    </source>
</evidence>
<protein>
    <submittedName>
        <fullName evidence="7">TonB protein C-terminal</fullName>
    </submittedName>
</protein>
<organism evidence="7 8">
    <name type="scientific">Hymenobacter psychrophilus</name>
    <dbReference type="NCBI Taxonomy" id="651662"/>
    <lineage>
        <taxon>Bacteria</taxon>
        <taxon>Pseudomonadati</taxon>
        <taxon>Bacteroidota</taxon>
        <taxon>Cytophagia</taxon>
        <taxon>Cytophagales</taxon>
        <taxon>Hymenobacteraceae</taxon>
        <taxon>Hymenobacter</taxon>
    </lineage>
</organism>
<dbReference type="InterPro" id="IPR037682">
    <property type="entry name" value="TonB_C"/>
</dbReference>
<evidence type="ECO:0000313" key="8">
    <source>
        <dbReference type="Proteomes" id="UP000199249"/>
    </source>
</evidence>
<keyword evidence="3" id="KW-1133">Transmembrane helix</keyword>
<dbReference type="RefSeq" id="WP_092739733.1">
    <property type="nucleotide sequence ID" value="NZ_FNOV01000006.1"/>
</dbReference>
<dbReference type="Proteomes" id="UP000199249">
    <property type="component" value="Unassembled WGS sequence"/>
</dbReference>
<dbReference type="Pfam" id="PF03544">
    <property type="entry name" value="TonB_C"/>
    <property type="match status" value="1"/>
</dbReference>
<dbReference type="GO" id="GO:0055085">
    <property type="term" value="P:transmembrane transport"/>
    <property type="evidence" value="ECO:0007669"/>
    <property type="project" value="InterPro"/>
</dbReference>
<gene>
    <name evidence="7" type="ORF">SAMN04488069_106100</name>
</gene>